<accession>E1IDB6</accession>
<dbReference type="Proteomes" id="UP000054010">
    <property type="component" value="Unassembled WGS sequence"/>
</dbReference>
<sequence length="218" mass="25102">MTTSPIHIGKVVRHALVFNAQRWQGAPITMDTLLQTVADLFMLLAQRKLNYTLVGGIAMLQYVQGRNTEDIDIILNTTALKKLPEITIKSKYPFFARGVYHDLQIDFLLTKNPLFAKVQKTYTIQQPFFEHTISSATVEGLILLKLYELPSLYRQGNFTRVGLYENDVATLMFYHRPAIHQLVDELRPYLSEQDMAAIEEIVGDLERRIQRVQPPPQR</sequence>
<dbReference type="AlphaFoldDB" id="E1IDB6"/>
<reference evidence="1 2" key="1">
    <citation type="journal article" date="2011" name="J. Bacteriol.">
        <title>Draft genome sequence of the anoxygenic filamentous phototrophic bacterium Oscillochloris trichoides subsp. DG-6.</title>
        <authorList>
            <person name="Kuznetsov B.B."/>
            <person name="Ivanovsky R.N."/>
            <person name="Keppen O.I."/>
            <person name="Sukhacheva M.V."/>
            <person name="Bumazhkin B.K."/>
            <person name="Patutina E.O."/>
            <person name="Beletsky A.V."/>
            <person name="Mardanov A.V."/>
            <person name="Baslerov R.V."/>
            <person name="Panteleeva A.N."/>
            <person name="Kolganova T.V."/>
            <person name="Ravin N.V."/>
            <person name="Skryabin K.G."/>
        </authorList>
    </citation>
    <scope>NUCLEOTIDE SEQUENCE [LARGE SCALE GENOMIC DNA]</scope>
    <source>
        <strain evidence="1 2">DG-6</strain>
    </source>
</reference>
<dbReference type="Gene3D" id="3.30.460.40">
    <property type="match status" value="1"/>
</dbReference>
<comment type="caution">
    <text evidence="1">The sequence shown here is derived from an EMBL/GenBank/DDBJ whole genome shotgun (WGS) entry which is preliminary data.</text>
</comment>
<evidence type="ECO:0000313" key="1">
    <source>
        <dbReference type="EMBL" id="EFO80793.1"/>
    </source>
</evidence>
<protein>
    <recommendedName>
        <fullName evidence="3">Nucleotidyl transferase AbiEii/AbiGii toxin family protein</fullName>
    </recommendedName>
</protein>
<name>E1IDB6_9CHLR</name>
<dbReference type="STRING" id="765420.OSCT_1317"/>
<dbReference type="HOGENOM" id="CLU_1425592_0_0_0"/>
<evidence type="ECO:0008006" key="3">
    <source>
        <dbReference type="Google" id="ProtNLM"/>
    </source>
</evidence>
<evidence type="ECO:0000313" key="2">
    <source>
        <dbReference type="Proteomes" id="UP000054010"/>
    </source>
</evidence>
<proteinExistence type="predicted"/>
<dbReference type="SUPFAM" id="SSF81301">
    <property type="entry name" value="Nucleotidyltransferase"/>
    <property type="match status" value="1"/>
</dbReference>
<dbReference type="OrthoDB" id="161070at2"/>
<organism evidence="1 2">
    <name type="scientific">Oscillochloris trichoides DG-6</name>
    <dbReference type="NCBI Taxonomy" id="765420"/>
    <lineage>
        <taxon>Bacteria</taxon>
        <taxon>Bacillati</taxon>
        <taxon>Chloroflexota</taxon>
        <taxon>Chloroflexia</taxon>
        <taxon>Chloroflexales</taxon>
        <taxon>Chloroflexineae</taxon>
        <taxon>Oscillochloridaceae</taxon>
        <taxon>Oscillochloris</taxon>
    </lineage>
</organism>
<keyword evidence="2" id="KW-1185">Reference proteome</keyword>
<dbReference type="eggNOG" id="ENOG502ZCKZ">
    <property type="taxonomic scope" value="Bacteria"/>
</dbReference>
<gene>
    <name evidence="1" type="ORF">OSCT_1317</name>
</gene>
<dbReference type="InterPro" id="IPR043519">
    <property type="entry name" value="NT_sf"/>
</dbReference>
<dbReference type="EMBL" id="ADVR01000040">
    <property type="protein sequence ID" value="EFO80793.1"/>
    <property type="molecule type" value="Genomic_DNA"/>
</dbReference>